<keyword evidence="1" id="KW-0472">Membrane</keyword>
<dbReference type="SUPFAM" id="SSF51261">
    <property type="entry name" value="Duplicated hybrid motif"/>
    <property type="match status" value="1"/>
</dbReference>
<accession>A0A1C9WC43</accession>
<keyword evidence="1" id="KW-0812">Transmembrane</keyword>
<dbReference type="Proteomes" id="UP000095672">
    <property type="component" value="Chromosome"/>
</dbReference>
<keyword evidence="4" id="KW-1185">Reference proteome</keyword>
<dbReference type="PATRIC" id="fig|1769779.3.peg.3353"/>
<dbReference type="PANTHER" id="PTHR21666">
    <property type="entry name" value="PEPTIDASE-RELATED"/>
    <property type="match status" value="1"/>
</dbReference>
<name>A0A1C9WC43_9GAMM</name>
<dbReference type="RefSeq" id="WP_069948555.1">
    <property type="nucleotide sequence ID" value="NZ_CP014143.1"/>
</dbReference>
<protein>
    <submittedName>
        <fullName evidence="3">Murein DD-endopeptidase MepM</fullName>
        <ecNumber evidence="3">3.4.24.-</ecNumber>
    </submittedName>
</protein>
<dbReference type="OrthoDB" id="9805070at2"/>
<dbReference type="KEGG" id="micc:AUP74_03364"/>
<keyword evidence="1" id="KW-1133">Transmembrane helix</keyword>
<dbReference type="InterPro" id="IPR011055">
    <property type="entry name" value="Dup_hybrid_motif"/>
</dbReference>
<keyword evidence="3" id="KW-0378">Hydrolase</keyword>
<dbReference type="InterPro" id="IPR050570">
    <property type="entry name" value="Cell_wall_metabolism_enzyme"/>
</dbReference>
<evidence type="ECO:0000256" key="1">
    <source>
        <dbReference type="SAM" id="Phobius"/>
    </source>
</evidence>
<gene>
    <name evidence="3" type="primary">mepM_2</name>
    <name evidence="3" type="ORF">AUP74_03364</name>
</gene>
<feature type="domain" description="M23ase beta-sheet core" evidence="2">
    <location>
        <begin position="210"/>
        <end position="303"/>
    </location>
</feature>
<dbReference type="GO" id="GO:0004222">
    <property type="term" value="F:metalloendopeptidase activity"/>
    <property type="evidence" value="ECO:0007669"/>
    <property type="project" value="TreeGrafter"/>
</dbReference>
<dbReference type="STRING" id="1769779.AUP74_03364"/>
<evidence type="ECO:0000313" key="3">
    <source>
        <dbReference type="EMBL" id="AOS98729.1"/>
    </source>
</evidence>
<dbReference type="CDD" id="cd12797">
    <property type="entry name" value="M23_peptidase"/>
    <property type="match status" value="1"/>
</dbReference>
<dbReference type="PANTHER" id="PTHR21666:SF291">
    <property type="entry name" value="STAGE II SPORULATION PROTEIN Q"/>
    <property type="match status" value="1"/>
</dbReference>
<evidence type="ECO:0000259" key="2">
    <source>
        <dbReference type="Pfam" id="PF01551"/>
    </source>
</evidence>
<dbReference type="FunFam" id="2.70.70.10:FF:000006">
    <property type="entry name" value="M23 family peptidase"/>
    <property type="match status" value="1"/>
</dbReference>
<organism evidence="3 4">
    <name type="scientific">Microbulbifer aggregans</name>
    <dbReference type="NCBI Taxonomy" id="1769779"/>
    <lineage>
        <taxon>Bacteria</taxon>
        <taxon>Pseudomonadati</taxon>
        <taxon>Pseudomonadota</taxon>
        <taxon>Gammaproteobacteria</taxon>
        <taxon>Cellvibrionales</taxon>
        <taxon>Microbulbiferaceae</taxon>
        <taxon>Microbulbifer</taxon>
    </lineage>
</organism>
<dbReference type="AlphaFoldDB" id="A0A1C9WC43"/>
<feature type="transmembrane region" description="Helical" evidence="1">
    <location>
        <begin position="21"/>
        <end position="42"/>
    </location>
</feature>
<sequence length="312" mass="34241">MKIILVNERGGMSRTFRFGGLSKALLGLCLLGLPVGAFLIGANLPVAESDVFDSRTAKAWGKALRKQQDQIEAADRHAREQLTALTVKMAEMQARLTRIDALGERLTTVAKLDEGEFQFGTTPAVGGPEDPGIAGAAELPYQPPEFVEALGELSDQIEDRQMQMSTLESLLARRQLQDEQFIAGRPISRGWMSSRYGYRTDPFSGRRSWHKGVDFAGKNGSDVVAVASGVVTWAEDRHGYGQLVEINHGNGYKTRYGHNSELKVKLGDVVKKGQVIALMGSSGRSTGPHVHFEVYKNNRPVDPATYIRRTGR</sequence>
<reference evidence="4" key="1">
    <citation type="submission" date="2016-01" db="EMBL/GenBank/DDBJ databases">
        <title>Complete genome sequence of Microbulbifer sp. CCB-MM1, a halophile isolated from Matang Mangrove Forest, Perak.</title>
        <authorList>
            <person name="Moh T.H."/>
            <person name="Dinesh B."/>
            <person name="Lau N.-S."/>
            <person name="Go F."/>
            <person name="Alexander Chong S.-C."/>
        </authorList>
    </citation>
    <scope>NUCLEOTIDE SEQUENCE [LARGE SCALE GENOMIC DNA]</scope>
    <source>
        <strain evidence="4">CCB-MM1</strain>
    </source>
</reference>
<dbReference type="EC" id="3.4.24.-" evidence="3"/>
<dbReference type="Gene3D" id="2.70.70.10">
    <property type="entry name" value="Glucose Permease (Domain IIA)"/>
    <property type="match status" value="1"/>
</dbReference>
<dbReference type="EMBL" id="CP014143">
    <property type="protein sequence ID" value="AOS98729.1"/>
    <property type="molecule type" value="Genomic_DNA"/>
</dbReference>
<dbReference type="InterPro" id="IPR016047">
    <property type="entry name" value="M23ase_b-sheet_dom"/>
</dbReference>
<dbReference type="Pfam" id="PF01551">
    <property type="entry name" value="Peptidase_M23"/>
    <property type="match status" value="1"/>
</dbReference>
<proteinExistence type="predicted"/>
<evidence type="ECO:0000313" key="4">
    <source>
        <dbReference type="Proteomes" id="UP000095672"/>
    </source>
</evidence>